<evidence type="ECO:0000313" key="8">
    <source>
        <dbReference type="EMBL" id="CAI9101361.1"/>
    </source>
</evidence>
<sequence length="615" mass="71069">MAGLFSQTQTTFYNGIKIRTLPSFNASSDFDISINFPSVSKLKGIQQLIPSRRFGNYQPPHWDFHFVQSLKNESTDKTYVCRFHTLKEKAKMDLNDEMDPLNQLEFIEDLQTLGVSYHFRHKIQSILSTIYESNYKNSGKILPNGEDLYATALGFRLMRQHGFEVVQDVFNCFKDEKGNFKANLCKDIRGMLQLYEASYFERGNERTLELARKFARKHLKKSLEEKEILDLQLALLVERALELPLHWRVPRVDARWFMDLYDKRVGNKNSYLVEFAKLDFNLVQATHQNDLKDSSRWWEMTCLGSKLDFVRDRLVENFFWTIAVNFENESCEGSYFRIMSTKVNALITVIDDIYDVYGTLDELELFTSAVERWNVDVIDELPGYMKICYLALHNTINEIANDAMKEQGALIIPYLRKAWGDLCRSYLQEAKWYHSGYTPNLQEYLDNAWVSISGPLILVHAYFLVSTPITSSALQSLHPYHNIIRYSAMILRLANDLGTSKEELKRGDVPKSVECYMNETGVSEEETREHIKLLINETWKKLNKEGVGVDLPFSGKFVEVAVSLGRMAQCVYEYGDGHGHSNPQAKDRIQALLFQPIVVSSHVGDSVTHLVKYIN</sequence>
<dbReference type="InterPro" id="IPR001906">
    <property type="entry name" value="Terpene_synth_N"/>
</dbReference>
<dbReference type="SFLD" id="SFLDS00005">
    <property type="entry name" value="Isoprenoid_Synthase_Type_I"/>
    <property type="match status" value="1"/>
</dbReference>
<evidence type="ECO:0000313" key="9">
    <source>
        <dbReference type="Proteomes" id="UP001161247"/>
    </source>
</evidence>
<evidence type="ECO:0000259" key="7">
    <source>
        <dbReference type="Pfam" id="PF03936"/>
    </source>
</evidence>
<dbReference type="GO" id="GO:0050551">
    <property type="term" value="F:myrcene synthase activity"/>
    <property type="evidence" value="ECO:0007669"/>
    <property type="project" value="UniProtKB-EC"/>
</dbReference>
<dbReference type="EMBL" id="OX459121">
    <property type="protein sequence ID" value="CAI9101361.1"/>
    <property type="molecule type" value="Genomic_DNA"/>
</dbReference>
<dbReference type="PANTHER" id="PTHR31225">
    <property type="entry name" value="OS04G0344100 PROTEIN-RELATED"/>
    <property type="match status" value="1"/>
</dbReference>
<evidence type="ECO:0000256" key="1">
    <source>
        <dbReference type="ARBA" id="ARBA00001946"/>
    </source>
</evidence>
<dbReference type="InterPro" id="IPR044814">
    <property type="entry name" value="Terpene_cyclase_plant_C1"/>
</dbReference>
<dbReference type="Gene3D" id="1.10.600.10">
    <property type="entry name" value="Farnesyl Diphosphate Synthase"/>
    <property type="match status" value="1"/>
</dbReference>
<dbReference type="SUPFAM" id="SSF48239">
    <property type="entry name" value="Terpenoid cyclases/Protein prenyltransferases"/>
    <property type="match status" value="1"/>
</dbReference>
<dbReference type="PANTHER" id="PTHR31225:SF9">
    <property type="entry name" value="TERPENE SYNTHASE 10"/>
    <property type="match status" value="1"/>
</dbReference>
<keyword evidence="2" id="KW-0479">Metal-binding</keyword>
<dbReference type="AlphaFoldDB" id="A0AAV1D1V7"/>
<feature type="domain" description="Terpene synthase N-terminal" evidence="6">
    <location>
        <begin position="62"/>
        <end position="241"/>
    </location>
</feature>
<evidence type="ECO:0000256" key="3">
    <source>
        <dbReference type="ARBA" id="ARBA00022842"/>
    </source>
</evidence>
<dbReference type="InterPro" id="IPR050148">
    <property type="entry name" value="Terpene_synthase-like"/>
</dbReference>
<evidence type="ECO:0000256" key="2">
    <source>
        <dbReference type="ARBA" id="ARBA00022723"/>
    </source>
</evidence>
<accession>A0AAV1D1V7</accession>
<organism evidence="8 9">
    <name type="scientific">Oldenlandia corymbosa var. corymbosa</name>
    <dbReference type="NCBI Taxonomy" id="529605"/>
    <lineage>
        <taxon>Eukaryota</taxon>
        <taxon>Viridiplantae</taxon>
        <taxon>Streptophyta</taxon>
        <taxon>Embryophyta</taxon>
        <taxon>Tracheophyta</taxon>
        <taxon>Spermatophyta</taxon>
        <taxon>Magnoliopsida</taxon>
        <taxon>eudicotyledons</taxon>
        <taxon>Gunneridae</taxon>
        <taxon>Pentapetalae</taxon>
        <taxon>asterids</taxon>
        <taxon>lamiids</taxon>
        <taxon>Gentianales</taxon>
        <taxon>Rubiaceae</taxon>
        <taxon>Rubioideae</taxon>
        <taxon>Spermacoceae</taxon>
        <taxon>Hedyotis-Oldenlandia complex</taxon>
        <taxon>Oldenlandia</taxon>
    </lineage>
</organism>
<reference evidence="8" key="1">
    <citation type="submission" date="2023-03" db="EMBL/GenBank/DDBJ databases">
        <authorList>
            <person name="Julca I."/>
        </authorList>
    </citation>
    <scope>NUCLEOTIDE SEQUENCE</scope>
</reference>
<protein>
    <recommendedName>
        <fullName evidence="5">myrcene synthase</fullName>
        <ecNumber evidence="5">4.2.3.15</ecNumber>
    </recommendedName>
</protein>
<dbReference type="FunFam" id="1.10.600.10:FF:000007">
    <property type="entry name" value="Isoprene synthase, chloroplastic"/>
    <property type="match status" value="1"/>
</dbReference>
<dbReference type="Pfam" id="PF01397">
    <property type="entry name" value="Terpene_synth"/>
    <property type="match status" value="1"/>
</dbReference>
<comment type="cofactor">
    <cofactor evidence="1">
        <name>Mg(2+)</name>
        <dbReference type="ChEBI" id="CHEBI:18420"/>
    </cofactor>
</comment>
<dbReference type="InterPro" id="IPR034741">
    <property type="entry name" value="Terpene_cyclase-like_1_C"/>
</dbReference>
<dbReference type="Gene3D" id="1.50.10.130">
    <property type="entry name" value="Terpene synthase, N-terminal domain"/>
    <property type="match status" value="1"/>
</dbReference>
<dbReference type="Proteomes" id="UP001161247">
    <property type="component" value="Chromosome 4"/>
</dbReference>
<dbReference type="Pfam" id="PF03936">
    <property type="entry name" value="Terpene_synth_C"/>
    <property type="match status" value="1"/>
</dbReference>
<dbReference type="GO" id="GO:0016102">
    <property type="term" value="P:diterpenoid biosynthetic process"/>
    <property type="evidence" value="ECO:0007669"/>
    <property type="project" value="InterPro"/>
</dbReference>
<evidence type="ECO:0000259" key="6">
    <source>
        <dbReference type="Pfam" id="PF01397"/>
    </source>
</evidence>
<evidence type="ECO:0000256" key="5">
    <source>
        <dbReference type="ARBA" id="ARBA00066673"/>
    </source>
</evidence>
<dbReference type="FunFam" id="1.50.10.130:FF:000001">
    <property type="entry name" value="Isoprene synthase, chloroplastic"/>
    <property type="match status" value="1"/>
</dbReference>
<dbReference type="InterPro" id="IPR008930">
    <property type="entry name" value="Terpenoid_cyclase/PrenylTrfase"/>
</dbReference>
<dbReference type="SFLD" id="SFLDG01019">
    <property type="entry name" value="Terpene_Cyclase_Like_1_C_Termi"/>
    <property type="match status" value="1"/>
</dbReference>
<dbReference type="GO" id="GO:0000287">
    <property type="term" value="F:magnesium ion binding"/>
    <property type="evidence" value="ECO:0007669"/>
    <property type="project" value="InterPro"/>
</dbReference>
<dbReference type="InterPro" id="IPR036965">
    <property type="entry name" value="Terpene_synth_N_sf"/>
</dbReference>
<keyword evidence="3" id="KW-0460">Magnesium</keyword>
<keyword evidence="9" id="KW-1185">Reference proteome</keyword>
<dbReference type="SUPFAM" id="SSF48576">
    <property type="entry name" value="Terpenoid synthases"/>
    <property type="match status" value="1"/>
</dbReference>
<feature type="domain" description="Terpene synthase metal-binding" evidence="7">
    <location>
        <begin position="303"/>
        <end position="541"/>
    </location>
</feature>
<proteinExistence type="predicted"/>
<dbReference type="InterPro" id="IPR008949">
    <property type="entry name" value="Isoprenoid_synthase_dom_sf"/>
</dbReference>
<gene>
    <name evidence="8" type="ORF">OLC1_LOCUS10963</name>
</gene>
<dbReference type="CDD" id="cd00684">
    <property type="entry name" value="Terpene_cyclase_plant_C1"/>
    <property type="match status" value="1"/>
</dbReference>
<evidence type="ECO:0000256" key="4">
    <source>
        <dbReference type="ARBA" id="ARBA00052562"/>
    </source>
</evidence>
<name>A0AAV1D1V7_OLDCO</name>
<dbReference type="InterPro" id="IPR005630">
    <property type="entry name" value="Terpene_synthase_metal-bd"/>
</dbReference>
<comment type="catalytic activity">
    <reaction evidence="4">
        <text>(2E)-geranyl diphosphate = beta-myrcene + diphosphate</text>
        <dbReference type="Rhea" id="RHEA:16965"/>
        <dbReference type="ChEBI" id="CHEBI:17221"/>
        <dbReference type="ChEBI" id="CHEBI:33019"/>
        <dbReference type="ChEBI" id="CHEBI:58057"/>
        <dbReference type="EC" id="4.2.3.15"/>
    </reaction>
    <physiologicalReaction direction="left-to-right" evidence="4">
        <dbReference type="Rhea" id="RHEA:16966"/>
    </physiologicalReaction>
</comment>
<dbReference type="EC" id="4.2.3.15" evidence="5"/>